<keyword evidence="1" id="KW-0175">Coiled coil</keyword>
<gene>
    <name evidence="3" type="ORF">I5E68_03245</name>
</gene>
<evidence type="ECO:0000313" key="4">
    <source>
        <dbReference type="Proteomes" id="UP000617634"/>
    </source>
</evidence>
<evidence type="ECO:0000256" key="2">
    <source>
        <dbReference type="SAM" id="Phobius"/>
    </source>
</evidence>
<dbReference type="EMBL" id="JADZGI010000001">
    <property type="protein sequence ID" value="MBH0111968.1"/>
    <property type="molecule type" value="Genomic_DNA"/>
</dbReference>
<protein>
    <submittedName>
        <fullName evidence="3">Uncharacterized protein</fullName>
    </submittedName>
</protein>
<dbReference type="AlphaFoldDB" id="A0A931MJQ5"/>
<accession>A0A931MJQ5</accession>
<keyword evidence="2" id="KW-0472">Membrane</keyword>
<keyword evidence="2" id="KW-1133">Transmembrane helix</keyword>
<comment type="caution">
    <text evidence="3">The sequence shown here is derived from an EMBL/GenBank/DDBJ whole genome shotgun (WGS) entry which is preliminary data.</text>
</comment>
<feature type="transmembrane region" description="Helical" evidence="2">
    <location>
        <begin position="6"/>
        <end position="26"/>
    </location>
</feature>
<dbReference type="RefSeq" id="WP_197160730.1">
    <property type="nucleotide sequence ID" value="NZ_JADZGI010000001.1"/>
</dbReference>
<keyword evidence="2" id="KW-0812">Transmembrane</keyword>
<evidence type="ECO:0000256" key="1">
    <source>
        <dbReference type="SAM" id="Coils"/>
    </source>
</evidence>
<keyword evidence="4" id="KW-1185">Reference proteome</keyword>
<reference evidence="3" key="1">
    <citation type="submission" date="2020-11" db="EMBL/GenBank/DDBJ databases">
        <title>Novosphingobium aureum sp. nov., a marine bacterium isolated from sediment of a salt flat.</title>
        <authorList>
            <person name="Yoo Y."/>
            <person name="Kim J.-J."/>
        </authorList>
    </citation>
    <scope>NUCLEOTIDE SEQUENCE</scope>
    <source>
        <strain evidence="3">YJ-S2-02</strain>
    </source>
</reference>
<dbReference type="Proteomes" id="UP000617634">
    <property type="component" value="Unassembled WGS sequence"/>
</dbReference>
<name>A0A931MJQ5_9SPHN</name>
<sequence>MNWGGPNFVLLIIALSTGGWLINNWIRARHGYALEDEFFGKTEKTDPAATRRHEEANAKLLERIAQLEKRTAALEVIVTDSSYDTARQIEALTALDIERDTNRTAQPRPR</sequence>
<evidence type="ECO:0000313" key="3">
    <source>
        <dbReference type="EMBL" id="MBH0111968.1"/>
    </source>
</evidence>
<feature type="coiled-coil region" evidence="1">
    <location>
        <begin position="50"/>
        <end position="77"/>
    </location>
</feature>
<organism evidence="3 4">
    <name type="scientific">Novosphingobium aureum</name>
    <dbReference type="NCBI Taxonomy" id="2792964"/>
    <lineage>
        <taxon>Bacteria</taxon>
        <taxon>Pseudomonadati</taxon>
        <taxon>Pseudomonadota</taxon>
        <taxon>Alphaproteobacteria</taxon>
        <taxon>Sphingomonadales</taxon>
        <taxon>Sphingomonadaceae</taxon>
        <taxon>Novosphingobium</taxon>
    </lineage>
</organism>
<proteinExistence type="predicted"/>